<dbReference type="Gene3D" id="3.40.50.720">
    <property type="entry name" value="NAD(P)-binding Rossmann-like Domain"/>
    <property type="match status" value="1"/>
</dbReference>
<feature type="domain" description="NAD(P)-binding" evidence="1">
    <location>
        <begin position="7"/>
        <end position="177"/>
    </location>
</feature>
<dbReference type="SUPFAM" id="SSF51735">
    <property type="entry name" value="NAD(P)-binding Rossmann-fold domains"/>
    <property type="match status" value="1"/>
</dbReference>
<proteinExistence type="predicted"/>
<comment type="caution">
    <text evidence="2">The sequence shown here is derived from an EMBL/GenBank/DDBJ whole genome shotgun (WGS) entry which is preliminary data.</text>
</comment>
<dbReference type="RefSeq" id="WP_075978110.1">
    <property type="nucleotide sequence ID" value="NZ_MKQR01000028.1"/>
</dbReference>
<dbReference type="Proteomes" id="UP000186040">
    <property type="component" value="Unassembled WGS sequence"/>
</dbReference>
<dbReference type="AlphaFoldDB" id="A0A1Q9LD11"/>
<evidence type="ECO:0000313" key="2">
    <source>
        <dbReference type="EMBL" id="OLR89903.1"/>
    </source>
</evidence>
<dbReference type="Pfam" id="PF13460">
    <property type="entry name" value="NAD_binding_10"/>
    <property type="match status" value="1"/>
</dbReference>
<sequence length="271" mass="28028">MKYLVTGATGHFGALAVRHLLTRVPAADVVVSVRDPRKAADLAAQGVEVRRGDFTDPASLDFSGVDKLLLVSSDGPNRVADHRAAIDAAVRAGVRHIAYTSVTDADSSPVNLAADHKATEEALRASGVAHTFLRNGMYHENYTPSLAQGAVVTAAGTGRIASASRSDLAEAAAVVLTGEGHEGKAYELTGPRAWGFDELAALAGLRHTAVTAAERKAGLVGFGLPEPLADLLTDIEVNIGAGVFERVRPDLAELLGRAATPVEDAAKAALG</sequence>
<dbReference type="InterPro" id="IPR052718">
    <property type="entry name" value="NmrA-type_oxidoreductase"/>
</dbReference>
<dbReference type="InterPro" id="IPR016040">
    <property type="entry name" value="NAD(P)-bd_dom"/>
</dbReference>
<organism evidence="2 3">
    <name type="scientific">Actinokineospora bangkokensis</name>
    <dbReference type="NCBI Taxonomy" id="1193682"/>
    <lineage>
        <taxon>Bacteria</taxon>
        <taxon>Bacillati</taxon>
        <taxon>Actinomycetota</taxon>
        <taxon>Actinomycetes</taxon>
        <taxon>Pseudonocardiales</taxon>
        <taxon>Pseudonocardiaceae</taxon>
        <taxon>Actinokineospora</taxon>
    </lineage>
</organism>
<dbReference type="OrthoDB" id="5510591at2"/>
<dbReference type="STRING" id="1193682.BJP25_02560"/>
<accession>A0A1Q9LD11</accession>
<evidence type="ECO:0000313" key="3">
    <source>
        <dbReference type="Proteomes" id="UP000186040"/>
    </source>
</evidence>
<reference evidence="2 3" key="1">
    <citation type="submission" date="2016-10" db="EMBL/GenBank/DDBJ databases">
        <title>The Draft Genome Sequence of Actinokineospora bangkokensis 44EHWT reveals the biosynthetic pathway of antifungal compounds Thailandins with unusual extender unit butylmalonyl-CoA.</title>
        <authorList>
            <person name="Greule A."/>
            <person name="Intra B."/>
            <person name="Flemming S."/>
            <person name="Rommel M.G."/>
            <person name="Panbangred W."/>
            <person name="Bechthold A."/>
        </authorList>
    </citation>
    <scope>NUCLEOTIDE SEQUENCE [LARGE SCALE GENOMIC DNA]</scope>
    <source>
        <strain evidence="2 3">44EHW</strain>
    </source>
</reference>
<dbReference type="CDD" id="cd05269">
    <property type="entry name" value="TMR_SDR_a"/>
    <property type="match status" value="1"/>
</dbReference>
<dbReference type="PANTHER" id="PTHR47129:SF1">
    <property type="entry name" value="NMRA-LIKE DOMAIN-CONTAINING PROTEIN"/>
    <property type="match status" value="1"/>
</dbReference>
<gene>
    <name evidence="2" type="ORF">BJP25_02560</name>
</gene>
<name>A0A1Q9LD11_9PSEU</name>
<dbReference type="PANTHER" id="PTHR47129">
    <property type="entry name" value="QUINONE OXIDOREDUCTASE 2"/>
    <property type="match status" value="1"/>
</dbReference>
<keyword evidence="3" id="KW-1185">Reference proteome</keyword>
<dbReference type="Gene3D" id="3.90.25.10">
    <property type="entry name" value="UDP-galactose 4-epimerase, domain 1"/>
    <property type="match status" value="1"/>
</dbReference>
<dbReference type="EMBL" id="MKQR01000028">
    <property type="protein sequence ID" value="OLR89903.1"/>
    <property type="molecule type" value="Genomic_DNA"/>
</dbReference>
<dbReference type="InterPro" id="IPR036291">
    <property type="entry name" value="NAD(P)-bd_dom_sf"/>
</dbReference>
<protein>
    <submittedName>
        <fullName evidence="2">NAD(P)-dependent oxidoreductase</fullName>
    </submittedName>
</protein>
<evidence type="ECO:0000259" key="1">
    <source>
        <dbReference type="Pfam" id="PF13460"/>
    </source>
</evidence>